<reference evidence="2" key="1">
    <citation type="journal article" date="2019" name="Int. J. Syst. Evol. Microbiol.">
        <title>The Global Catalogue of Microorganisms (GCM) 10K type strain sequencing project: providing services to taxonomists for standard genome sequencing and annotation.</title>
        <authorList>
            <consortium name="The Broad Institute Genomics Platform"/>
            <consortium name="The Broad Institute Genome Sequencing Center for Infectious Disease"/>
            <person name="Wu L."/>
            <person name="Ma J."/>
        </authorList>
    </citation>
    <scope>NUCLEOTIDE SEQUENCE [LARGE SCALE GENOMIC DNA]</scope>
    <source>
        <strain evidence="2">JCM 4855</strain>
    </source>
</reference>
<keyword evidence="2" id="KW-1185">Reference proteome</keyword>
<protein>
    <submittedName>
        <fullName evidence="1">Uncharacterized protein</fullName>
    </submittedName>
</protein>
<dbReference type="EMBL" id="JBHSYM010000106">
    <property type="protein sequence ID" value="MFC7017600.1"/>
    <property type="molecule type" value="Genomic_DNA"/>
</dbReference>
<proteinExistence type="predicted"/>
<gene>
    <name evidence="1" type="ORF">ACFQMH_39125</name>
</gene>
<evidence type="ECO:0000313" key="1">
    <source>
        <dbReference type="EMBL" id="MFC7017600.1"/>
    </source>
</evidence>
<accession>A0ABW2EFR2</accession>
<name>A0ABW2EFR2_9ACTN</name>
<organism evidence="1 2">
    <name type="scientific">Streptomyces viridiviolaceus</name>
    <dbReference type="NCBI Taxonomy" id="68282"/>
    <lineage>
        <taxon>Bacteria</taxon>
        <taxon>Bacillati</taxon>
        <taxon>Actinomycetota</taxon>
        <taxon>Actinomycetes</taxon>
        <taxon>Kitasatosporales</taxon>
        <taxon>Streptomycetaceae</taxon>
        <taxon>Streptomyces</taxon>
    </lineage>
</organism>
<comment type="caution">
    <text evidence="1">The sequence shown here is derived from an EMBL/GenBank/DDBJ whole genome shotgun (WGS) entry which is preliminary data.</text>
</comment>
<dbReference type="Proteomes" id="UP001596409">
    <property type="component" value="Unassembled WGS sequence"/>
</dbReference>
<evidence type="ECO:0000313" key="2">
    <source>
        <dbReference type="Proteomes" id="UP001596409"/>
    </source>
</evidence>
<dbReference type="RefSeq" id="WP_189878629.1">
    <property type="nucleotide sequence ID" value="NZ_BMWA01000028.1"/>
</dbReference>
<sequence>MATAVWVGQPQCTMLALRRRCGSDTRAGNCCSNTNRYAWVAARCTLPGIVAHESARQGGVRLRRPDFGDAPET</sequence>